<keyword evidence="4 9" id="KW-0349">Heme</keyword>
<comment type="similarity">
    <text evidence="3 10">Belongs to the cytochrome P450 family.</text>
</comment>
<accession>A0A5N5TGU4</accession>
<comment type="subcellular location">
    <subcellularLocation>
        <location evidence="2">Endoplasmic reticulum membrane</location>
    </subcellularLocation>
</comment>
<keyword evidence="7 10" id="KW-0503">Monooxygenase</keyword>
<keyword evidence="6 9" id="KW-0408">Iron</keyword>
<evidence type="ECO:0000256" key="10">
    <source>
        <dbReference type="RuleBase" id="RU000461"/>
    </source>
</evidence>
<protein>
    <submittedName>
        <fullName evidence="12">Cytochrome P450 4c3</fullName>
    </submittedName>
</protein>
<proteinExistence type="inferred from homology"/>
<evidence type="ECO:0000313" key="12">
    <source>
        <dbReference type="EMBL" id="KAB7505399.1"/>
    </source>
</evidence>
<evidence type="ECO:0000256" key="5">
    <source>
        <dbReference type="ARBA" id="ARBA00022824"/>
    </source>
</evidence>
<keyword evidence="8 11" id="KW-0472">Membrane</keyword>
<feature type="transmembrane region" description="Helical" evidence="11">
    <location>
        <begin position="6"/>
        <end position="27"/>
    </location>
</feature>
<keyword evidence="11" id="KW-1133">Transmembrane helix</keyword>
<evidence type="ECO:0000256" key="7">
    <source>
        <dbReference type="ARBA" id="ARBA00023033"/>
    </source>
</evidence>
<dbReference type="GO" id="GO:0005789">
    <property type="term" value="C:endoplasmic reticulum membrane"/>
    <property type="evidence" value="ECO:0007669"/>
    <property type="project" value="UniProtKB-SubCell"/>
</dbReference>
<dbReference type="InterPro" id="IPR001128">
    <property type="entry name" value="Cyt_P450"/>
</dbReference>
<evidence type="ECO:0000256" key="8">
    <source>
        <dbReference type="ARBA" id="ARBA00023136"/>
    </source>
</evidence>
<dbReference type="PROSITE" id="PS00086">
    <property type="entry name" value="CYTOCHROME_P450"/>
    <property type="match status" value="1"/>
</dbReference>
<name>A0A5N5TGU4_9CRUS</name>
<evidence type="ECO:0000256" key="1">
    <source>
        <dbReference type="ARBA" id="ARBA00001971"/>
    </source>
</evidence>
<evidence type="ECO:0000313" key="13">
    <source>
        <dbReference type="Proteomes" id="UP000326759"/>
    </source>
</evidence>
<dbReference type="InterPro" id="IPR036396">
    <property type="entry name" value="Cyt_P450_sf"/>
</dbReference>
<dbReference type="EMBL" id="SEYY01001250">
    <property type="protein sequence ID" value="KAB7505399.1"/>
    <property type="molecule type" value="Genomic_DNA"/>
</dbReference>
<dbReference type="PRINTS" id="PR00463">
    <property type="entry name" value="EP450I"/>
</dbReference>
<dbReference type="AlphaFoldDB" id="A0A5N5TGU4"/>
<evidence type="ECO:0000256" key="6">
    <source>
        <dbReference type="ARBA" id="ARBA00023004"/>
    </source>
</evidence>
<keyword evidence="10" id="KW-0560">Oxidoreductase</keyword>
<dbReference type="InterPro" id="IPR017972">
    <property type="entry name" value="Cyt_P450_CS"/>
</dbReference>
<evidence type="ECO:0000256" key="4">
    <source>
        <dbReference type="ARBA" id="ARBA00022617"/>
    </source>
</evidence>
<comment type="cofactor">
    <cofactor evidence="1 9">
        <name>heme</name>
        <dbReference type="ChEBI" id="CHEBI:30413"/>
    </cofactor>
</comment>
<dbReference type="GO" id="GO:0005506">
    <property type="term" value="F:iron ion binding"/>
    <property type="evidence" value="ECO:0007669"/>
    <property type="project" value="InterPro"/>
</dbReference>
<sequence length="513" mass="60010">MLQYNNFGNVSLIIFTTIILIVTFWILKFIRRQKKLSVLNKIPGPKTKFLFGNALDIQGKPKVFFDYFVNTVCTHPEGISRIWMMHHPFVLIYGASAVESLLNNSKNLEKGSDYNILHSWLGQGLITSKGSKWHMHRKMLTPAFHFKILEEFTDVINQQSQKFVNKLQKYSDGTKFSILPLITLATLDIILETAMGRSINAQDSPESEYVKAIHDMGDILVTRFARPWLQYDFIFKRTKWGKLEKESLEFLHKFSLETIRERRKEHKRLKSQKEEKKEDEILGKKKRQAFLDLLIEFSEQNEFFTEENIREEVDTFMFAGHDTTAVGINWAIYLLGRHPEIQEKVYEELESIFGKSDRPASSADIREMKYLECCIKETLRLLPSAPMFTRHLTEEMTIDGYELPKGTDVIVVTFALHRNPQHFSDPLSFQPERFFPENSSNRNPYSYIPFSAGPRNCIGQKFGLLEEKVILSTFLRKYRVESLEKFEDLKLTADLVLRPDEKMFVKIFPRNEE</sequence>
<dbReference type="PRINTS" id="PR00385">
    <property type="entry name" value="P450"/>
</dbReference>
<organism evidence="12 13">
    <name type="scientific">Armadillidium nasatum</name>
    <dbReference type="NCBI Taxonomy" id="96803"/>
    <lineage>
        <taxon>Eukaryota</taxon>
        <taxon>Metazoa</taxon>
        <taxon>Ecdysozoa</taxon>
        <taxon>Arthropoda</taxon>
        <taxon>Crustacea</taxon>
        <taxon>Multicrustacea</taxon>
        <taxon>Malacostraca</taxon>
        <taxon>Eumalacostraca</taxon>
        <taxon>Peracarida</taxon>
        <taxon>Isopoda</taxon>
        <taxon>Oniscidea</taxon>
        <taxon>Crinocheta</taxon>
        <taxon>Armadillidiidae</taxon>
        <taxon>Armadillidium</taxon>
    </lineage>
</organism>
<evidence type="ECO:0000256" key="3">
    <source>
        <dbReference type="ARBA" id="ARBA00010617"/>
    </source>
</evidence>
<feature type="binding site" description="axial binding residue" evidence="9">
    <location>
        <position position="457"/>
    </location>
    <ligand>
        <name>heme</name>
        <dbReference type="ChEBI" id="CHEBI:30413"/>
    </ligand>
    <ligandPart>
        <name>Fe</name>
        <dbReference type="ChEBI" id="CHEBI:18248"/>
    </ligandPart>
</feature>
<dbReference type="PANTHER" id="PTHR24291:SF189">
    <property type="entry name" value="CYTOCHROME P450 4C3-RELATED"/>
    <property type="match status" value="1"/>
</dbReference>
<dbReference type="OrthoDB" id="1470350at2759"/>
<dbReference type="PANTHER" id="PTHR24291">
    <property type="entry name" value="CYTOCHROME P450 FAMILY 4"/>
    <property type="match status" value="1"/>
</dbReference>
<dbReference type="GO" id="GO:0016705">
    <property type="term" value="F:oxidoreductase activity, acting on paired donors, with incorporation or reduction of molecular oxygen"/>
    <property type="evidence" value="ECO:0007669"/>
    <property type="project" value="InterPro"/>
</dbReference>
<dbReference type="InterPro" id="IPR050196">
    <property type="entry name" value="Cytochrome_P450_Monoox"/>
</dbReference>
<comment type="caution">
    <text evidence="12">The sequence shown here is derived from an EMBL/GenBank/DDBJ whole genome shotgun (WGS) entry which is preliminary data.</text>
</comment>
<dbReference type="Pfam" id="PF00067">
    <property type="entry name" value="p450"/>
    <property type="match status" value="1"/>
</dbReference>
<evidence type="ECO:0000256" key="2">
    <source>
        <dbReference type="ARBA" id="ARBA00004586"/>
    </source>
</evidence>
<dbReference type="GO" id="GO:0020037">
    <property type="term" value="F:heme binding"/>
    <property type="evidence" value="ECO:0007669"/>
    <property type="project" value="InterPro"/>
</dbReference>
<dbReference type="Proteomes" id="UP000326759">
    <property type="component" value="Unassembled WGS sequence"/>
</dbReference>
<keyword evidence="5" id="KW-0256">Endoplasmic reticulum</keyword>
<keyword evidence="11" id="KW-0812">Transmembrane</keyword>
<dbReference type="Gene3D" id="1.10.630.10">
    <property type="entry name" value="Cytochrome P450"/>
    <property type="match status" value="1"/>
</dbReference>
<dbReference type="GO" id="GO:0004497">
    <property type="term" value="F:monooxygenase activity"/>
    <property type="evidence" value="ECO:0007669"/>
    <property type="project" value="UniProtKB-KW"/>
</dbReference>
<dbReference type="SUPFAM" id="SSF48264">
    <property type="entry name" value="Cytochrome P450"/>
    <property type="match status" value="1"/>
</dbReference>
<dbReference type="InterPro" id="IPR002401">
    <property type="entry name" value="Cyt_P450_E_grp-I"/>
</dbReference>
<keyword evidence="9 10" id="KW-0479">Metal-binding</keyword>
<reference evidence="12 13" key="1">
    <citation type="journal article" date="2019" name="PLoS Biol.">
        <title>Sex chromosomes control vertical transmission of feminizing Wolbachia symbionts in an isopod.</title>
        <authorList>
            <person name="Becking T."/>
            <person name="Chebbi M.A."/>
            <person name="Giraud I."/>
            <person name="Moumen B."/>
            <person name="Laverre T."/>
            <person name="Caubet Y."/>
            <person name="Peccoud J."/>
            <person name="Gilbert C."/>
            <person name="Cordaux R."/>
        </authorList>
    </citation>
    <scope>NUCLEOTIDE SEQUENCE [LARGE SCALE GENOMIC DNA]</scope>
    <source>
        <strain evidence="12">ANa2</strain>
        <tissue evidence="12">Whole body excluding digestive tract and cuticle</tissue>
    </source>
</reference>
<gene>
    <name evidence="12" type="ORF">Anas_02222</name>
</gene>
<evidence type="ECO:0000256" key="9">
    <source>
        <dbReference type="PIRSR" id="PIRSR602401-1"/>
    </source>
</evidence>
<keyword evidence="13" id="KW-1185">Reference proteome</keyword>
<evidence type="ECO:0000256" key="11">
    <source>
        <dbReference type="SAM" id="Phobius"/>
    </source>
</evidence>